<organism evidence="13 14">
    <name type="scientific">Campylobacter hyointestinalis subsp. hyointestinalis</name>
    <dbReference type="NCBI Taxonomy" id="91352"/>
    <lineage>
        <taxon>Bacteria</taxon>
        <taxon>Pseudomonadati</taxon>
        <taxon>Campylobacterota</taxon>
        <taxon>Epsilonproteobacteria</taxon>
        <taxon>Campylobacterales</taxon>
        <taxon>Campylobacteraceae</taxon>
        <taxon>Campylobacter</taxon>
    </lineage>
</organism>
<dbReference type="RefSeq" id="WP_059426633.1">
    <property type="nucleotide sequence ID" value="NZ_FAUT01000002.1"/>
</dbReference>
<sequence>MDNLRVINRYGYLSISIFGALFLLSLLFEIYEYFFGLLFLASIFIYRNPERMVEVSDDKAIFSPVDGKIISIKRTIYAGDEYLEVSIRNHLCDCGVLRSVANLKIDEIKKKNGLNLFSSSDAKNLLSNRVAYICSFINKKIVIKICSGVISRKIHYENAKELKAGARIGFIVDGKVSVLLPVDTTLKISTGDKIKACDLIGFLGEDNGK</sequence>
<feature type="transmembrane region" description="Helical" evidence="11">
    <location>
        <begin position="7"/>
        <end position="24"/>
    </location>
</feature>
<keyword evidence="1" id="KW-1003">Cell membrane</keyword>
<evidence type="ECO:0000256" key="3">
    <source>
        <dbReference type="ARBA" id="ARBA00022793"/>
    </source>
</evidence>
<gene>
    <name evidence="13" type="primary">psd_2</name>
    <name evidence="13" type="ORF">ERS686654_01965</name>
    <name evidence="12" type="ORF">ERS739220_01849</name>
</gene>
<comment type="caution">
    <text evidence="13">The sequence shown here is derived from an EMBL/GenBank/DDBJ whole genome shotgun (WGS) entry which is preliminary data.</text>
</comment>
<dbReference type="InterPro" id="IPR033175">
    <property type="entry name" value="PSD-A"/>
</dbReference>
<keyword evidence="3" id="KW-0210">Decarboxylase</keyword>
<dbReference type="EMBL" id="FAVB01000006">
    <property type="protein sequence ID" value="CUU89223.1"/>
    <property type="molecule type" value="Genomic_DNA"/>
</dbReference>
<keyword evidence="5 11" id="KW-0472">Membrane</keyword>
<keyword evidence="7" id="KW-0594">Phospholipid biosynthesis</keyword>
<dbReference type="InterPro" id="IPR003817">
    <property type="entry name" value="PS_Dcarbxylase"/>
</dbReference>
<proteinExistence type="predicted"/>
<keyword evidence="10" id="KW-0670">Pyruvate</keyword>
<accession>A0A0S4SU04</accession>
<keyword evidence="9" id="KW-1208">Phospholipid metabolism</keyword>
<evidence type="ECO:0000313" key="13">
    <source>
        <dbReference type="EMBL" id="CUU89223.1"/>
    </source>
</evidence>
<evidence type="ECO:0000256" key="4">
    <source>
        <dbReference type="ARBA" id="ARBA00023098"/>
    </source>
</evidence>
<dbReference type="PANTHER" id="PTHR35809">
    <property type="entry name" value="ARCHAETIDYLSERINE DECARBOXYLASE PROENZYME-RELATED"/>
    <property type="match status" value="1"/>
</dbReference>
<keyword evidence="11" id="KW-1133">Transmembrane helix</keyword>
<dbReference type="PANTHER" id="PTHR35809:SF1">
    <property type="entry name" value="ARCHAETIDYLSERINE DECARBOXYLASE PROENZYME-RELATED"/>
    <property type="match status" value="1"/>
</dbReference>
<evidence type="ECO:0000256" key="5">
    <source>
        <dbReference type="ARBA" id="ARBA00023136"/>
    </source>
</evidence>
<dbReference type="GO" id="GO:0004609">
    <property type="term" value="F:phosphatidylserine decarboxylase activity"/>
    <property type="evidence" value="ECO:0007669"/>
    <property type="project" value="UniProtKB-EC"/>
</dbReference>
<dbReference type="AlphaFoldDB" id="A0A0S4SU04"/>
<keyword evidence="4" id="KW-0443">Lipid metabolism</keyword>
<keyword evidence="8 13" id="KW-0456">Lyase</keyword>
<evidence type="ECO:0000256" key="11">
    <source>
        <dbReference type="SAM" id="Phobius"/>
    </source>
</evidence>
<evidence type="ECO:0000256" key="8">
    <source>
        <dbReference type="ARBA" id="ARBA00023239"/>
    </source>
</evidence>
<keyword evidence="11" id="KW-0812">Transmembrane</keyword>
<dbReference type="EMBL" id="FAUW01000005">
    <property type="protein sequence ID" value="CUU88140.1"/>
    <property type="molecule type" value="Genomic_DNA"/>
</dbReference>
<evidence type="ECO:0000256" key="2">
    <source>
        <dbReference type="ARBA" id="ARBA00022516"/>
    </source>
</evidence>
<dbReference type="Proteomes" id="UP000052237">
    <property type="component" value="Unassembled WGS sequence"/>
</dbReference>
<accession>A0A9W5F0V5</accession>
<evidence type="ECO:0000313" key="14">
    <source>
        <dbReference type="Proteomes" id="UP000052237"/>
    </source>
</evidence>
<dbReference type="GO" id="GO:0008654">
    <property type="term" value="P:phospholipid biosynthetic process"/>
    <property type="evidence" value="ECO:0007669"/>
    <property type="project" value="UniProtKB-KW"/>
</dbReference>
<evidence type="ECO:0000313" key="15">
    <source>
        <dbReference type="Proteomes" id="UP000052257"/>
    </source>
</evidence>
<evidence type="ECO:0000256" key="6">
    <source>
        <dbReference type="ARBA" id="ARBA00023145"/>
    </source>
</evidence>
<evidence type="ECO:0000256" key="7">
    <source>
        <dbReference type="ARBA" id="ARBA00023209"/>
    </source>
</evidence>
<dbReference type="Pfam" id="PF02666">
    <property type="entry name" value="PS_Dcarbxylase"/>
    <property type="match status" value="1"/>
</dbReference>
<evidence type="ECO:0000313" key="12">
    <source>
        <dbReference type="EMBL" id="CUU88140.1"/>
    </source>
</evidence>
<keyword evidence="6" id="KW-0865">Zymogen</keyword>
<evidence type="ECO:0000256" key="10">
    <source>
        <dbReference type="ARBA" id="ARBA00023317"/>
    </source>
</evidence>
<protein>
    <submittedName>
        <fullName evidence="13">Phosphatidylserine decarboxylase</fullName>
        <ecNumber evidence="13">4.1.1.65</ecNumber>
    </submittedName>
</protein>
<evidence type="ECO:0000256" key="9">
    <source>
        <dbReference type="ARBA" id="ARBA00023264"/>
    </source>
</evidence>
<evidence type="ECO:0000256" key="1">
    <source>
        <dbReference type="ARBA" id="ARBA00022475"/>
    </source>
</evidence>
<keyword evidence="2" id="KW-0444">Lipid biosynthesis</keyword>
<dbReference type="EC" id="4.1.1.65" evidence="13"/>
<keyword evidence="14" id="KW-1185">Reference proteome</keyword>
<dbReference type="Proteomes" id="UP000052257">
    <property type="component" value="Unassembled WGS sequence"/>
</dbReference>
<reference evidence="14 15" key="1">
    <citation type="submission" date="2015-11" db="EMBL/GenBank/DDBJ databases">
        <authorList>
            <consortium name="Pathogen Informatics"/>
        </authorList>
    </citation>
    <scope>NUCLEOTIDE SEQUENCE [LARGE SCALE GENOMIC DNA]</scope>
    <source>
        <strain evidence="13 14">006A-0059</strain>
        <strain evidence="12 15">006A-0191</strain>
    </source>
</reference>
<name>A0A0S4SU04_CAMHY</name>